<dbReference type="GO" id="GO:0002128">
    <property type="term" value="P:tRNA nucleoside ribose methylation"/>
    <property type="evidence" value="ECO:0007669"/>
    <property type="project" value="TreeGrafter"/>
</dbReference>
<dbReference type="FunFam" id="3.40.1280.10:FF:000006">
    <property type="entry name" value="Uncharacterized tRNA/rRNA methyltransferase HI_0380"/>
    <property type="match status" value="1"/>
</dbReference>
<keyword evidence="3 7" id="KW-0808">Transferase</keyword>
<keyword evidence="5" id="KW-0819">tRNA processing</keyword>
<feature type="domain" description="tRNA/rRNA methyltransferase SpoU type" evidence="6">
    <location>
        <begin position="5"/>
        <end position="154"/>
    </location>
</feature>
<comment type="subunit">
    <text evidence="5">Homodimer.</text>
</comment>
<proteinExistence type="inferred from homology"/>
<evidence type="ECO:0000256" key="1">
    <source>
        <dbReference type="ARBA" id="ARBA00007228"/>
    </source>
</evidence>
<dbReference type="InterPro" id="IPR029028">
    <property type="entry name" value="Alpha/beta_knot_MTases"/>
</dbReference>
<comment type="caution">
    <text evidence="7">The sequence shown here is derived from an EMBL/GenBank/DDBJ whole genome shotgun (WGS) entry which is preliminary data.</text>
</comment>
<dbReference type="EC" id="2.1.1.200" evidence="5"/>
<dbReference type="GO" id="GO:0106339">
    <property type="term" value="F:tRNA (cytidine(32)-2'-O)-methyltransferase activity"/>
    <property type="evidence" value="ECO:0007669"/>
    <property type="project" value="RHEA"/>
</dbReference>
<protein>
    <recommendedName>
        <fullName evidence="5">tRNA (cytidine/uridine-2'-O-)-methyltransferase TrmJ</fullName>
        <ecNumber evidence="5">2.1.1.200</ecNumber>
    </recommendedName>
    <alternativeName>
        <fullName evidence="5">tRNA (cytidine(32)/uridine(32)-2'-O)-methyltransferase</fullName>
    </alternativeName>
    <alternativeName>
        <fullName evidence="5">tRNA Cm32/Um32 methyltransferase</fullName>
    </alternativeName>
</protein>
<comment type="catalytic activity">
    <reaction evidence="5">
        <text>cytidine(32) in tRNA + S-adenosyl-L-methionine = 2'-O-methylcytidine(32) in tRNA + S-adenosyl-L-homocysteine + H(+)</text>
        <dbReference type="Rhea" id="RHEA:42932"/>
        <dbReference type="Rhea" id="RHEA-COMP:10288"/>
        <dbReference type="Rhea" id="RHEA-COMP:10289"/>
        <dbReference type="ChEBI" id="CHEBI:15378"/>
        <dbReference type="ChEBI" id="CHEBI:57856"/>
        <dbReference type="ChEBI" id="CHEBI:59789"/>
        <dbReference type="ChEBI" id="CHEBI:74495"/>
        <dbReference type="ChEBI" id="CHEBI:82748"/>
        <dbReference type="EC" id="2.1.1.200"/>
    </reaction>
</comment>
<comment type="similarity">
    <text evidence="1">Belongs to the class IV-like SAM-binding methyltransferase superfamily. RNA methyltransferase TrmH family.</text>
</comment>
<dbReference type="InterPro" id="IPR004384">
    <property type="entry name" value="RNA_MeTrfase_TrmJ/LasT"/>
</dbReference>
<keyword evidence="2 5" id="KW-0489">Methyltransferase</keyword>
<evidence type="ECO:0000256" key="4">
    <source>
        <dbReference type="ARBA" id="ARBA00022691"/>
    </source>
</evidence>
<dbReference type="NCBIfam" id="NF011694">
    <property type="entry name" value="PRK15114.1"/>
    <property type="match status" value="1"/>
</dbReference>
<dbReference type="Proteomes" id="UP000257039">
    <property type="component" value="Unassembled WGS sequence"/>
</dbReference>
<dbReference type="AlphaFoldDB" id="A0A4P9VT76"/>
<comment type="catalytic activity">
    <reaction evidence="5">
        <text>uridine(32) in tRNA + S-adenosyl-L-methionine = 2'-O-methyluridine(32) in tRNA + S-adenosyl-L-homocysteine + H(+)</text>
        <dbReference type="Rhea" id="RHEA:42936"/>
        <dbReference type="Rhea" id="RHEA-COMP:10107"/>
        <dbReference type="Rhea" id="RHEA-COMP:10290"/>
        <dbReference type="ChEBI" id="CHEBI:15378"/>
        <dbReference type="ChEBI" id="CHEBI:57856"/>
        <dbReference type="ChEBI" id="CHEBI:59789"/>
        <dbReference type="ChEBI" id="CHEBI:65315"/>
        <dbReference type="ChEBI" id="CHEBI:74478"/>
        <dbReference type="EC" id="2.1.1.200"/>
    </reaction>
</comment>
<keyword evidence="4 5" id="KW-0949">S-adenosyl-L-methionine</keyword>
<dbReference type="Gene3D" id="1.10.8.590">
    <property type="match status" value="1"/>
</dbReference>
<dbReference type="GO" id="GO:0005829">
    <property type="term" value="C:cytosol"/>
    <property type="evidence" value="ECO:0007669"/>
    <property type="project" value="TreeGrafter"/>
</dbReference>
<dbReference type="GO" id="GO:0003723">
    <property type="term" value="F:RNA binding"/>
    <property type="evidence" value="ECO:0007669"/>
    <property type="project" value="InterPro"/>
</dbReference>
<dbReference type="EMBL" id="NDXW01000001">
    <property type="protein sequence ID" value="RDH45250.1"/>
    <property type="molecule type" value="Genomic_DNA"/>
</dbReference>
<evidence type="ECO:0000259" key="6">
    <source>
        <dbReference type="Pfam" id="PF00588"/>
    </source>
</evidence>
<evidence type="ECO:0000256" key="2">
    <source>
        <dbReference type="ARBA" id="ARBA00022603"/>
    </source>
</evidence>
<keyword evidence="8" id="KW-1185">Reference proteome</keyword>
<keyword evidence="5" id="KW-0963">Cytoplasm</keyword>
<dbReference type="SUPFAM" id="SSF75217">
    <property type="entry name" value="alpha/beta knot"/>
    <property type="match status" value="1"/>
</dbReference>
<organism evidence="7 8">
    <name type="scientific">Zooshikella ganghwensis</name>
    <dbReference type="NCBI Taxonomy" id="202772"/>
    <lineage>
        <taxon>Bacteria</taxon>
        <taxon>Pseudomonadati</taxon>
        <taxon>Pseudomonadota</taxon>
        <taxon>Gammaproteobacteria</taxon>
        <taxon>Oceanospirillales</taxon>
        <taxon>Zooshikellaceae</taxon>
        <taxon>Zooshikella</taxon>
    </lineage>
</organism>
<name>A0A4P9VT76_9GAMM</name>
<dbReference type="PANTHER" id="PTHR42786:SF2">
    <property type="entry name" value="TRNA (CYTIDINE_URIDINE-2'-O-)-METHYLTRANSFERASE TRMJ"/>
    <property type="match status" value="1"/>
</dbReference>
<dbReference type="InterPro" id="IPR001537">
    <property type="entry name" value="SpoU_MeTrfase"/>
</dbReference>
<evidence type="ECO:0000313" key="7">
    <source>
        <dbReference type="EMBL" id="RDH45250.1"/>
    </source>
</evidence>
<evidence type="ECO:0000313" key="8">
    <source>
        <dbReference type="Proteomes" id="UP000257039"/>
    </source>
</evidence>
<gene>
    <name evidence="5" type="primary">trmJ</name>
    <name evidence="7" type="ORF">B9G39_18365</name>
</gene>
<dbReference type="CDD" id="cd18093">
    <property type="entry name" value="SpoU-like_TrmJ"/>
    <property type="match status" value="1"/>
</dbReference>
<dbReference type="InterPro" id="IPR029026">
    <property type="entry name" value="tRNA_m1G_MTases_N"/>
</dbReference>
<dbReference type="PANTHER" id="PTHR42786">
    <property type="entry name" value="TRNA/RRNA METHYLTRANSFERASE"/>
    <property type="match status" value="1"/>
</dbReference>
<dbReference type="NCBIfam" id="TIGR00050">
    <property type="entry name" value="rRNA_methyl_1"/>
    <property type="match status" value="1"/>
</dbReference>
<sequence length="255" mass="28816">MLSNIRVILINTFHPGNIGSTARAMKNMGIRNLYLVDPQDFPNEQALTMAAGAKDIVEQAVITSTLAEAIADCSFVIGTSARDRTHSLPQMNARECGERVITESQSHPVALVFGRETMGLHNDEIQQCNAHTYISAHPDYPVLNLAAAVQTICYEIYMAHQIQAEQPYKSNSNQKEKTYPNTQQMEYFYQHLETTLRNIGFLIKQHPGNTMLKLKRLFNRARPERQELSILRGVLSTIDKLAESTKKESTKKEEH</sequence>
<dbReference type="Pfam" id="PF00588">
    <property type="entry name" value="SpoU_methylase"/>
    <property type="match status" value="1"/>
</dbReference>
<dbReference type="GO" id="GO:0160206">
    <property type="term" value="F:tRNA (cytidine(32)/uridine(32)-2'-O)-methyltransferase activity"/>
    <property type="evidence" value="ECO:0007669"/>
    <property type="project" value="UniProtKB-EC"/>
</dbReference>
<comment type="function">
    <text evidence="5">Catalyzes the formation of 2'O-methylated cytidine (Cm32) or 2'O-methylated uridine (Um32) at position 32 in tRNA.</text>
</comment>
<dbReference type="Gene3D" id="3.40.1280.10">
    <property type="match status" value="1"/>
</dbReference>
<evidence type="ECO:0000256" key="5">
    <source>
        <dbReference type="RuleBase" id="RU362024"/>
    </source>
</evidence>
<dbReference type="RefSeq" id="WP_094788240.1">
    <property type="nucleotide sequence ID" value="NZ_NDXW01000001.1"/>
</dbReference>
<evidence type="ECO:0000256" key="3">
    <source>
        <dbReference type="ARBA" id="ARBA00022679"/>
    </source>
</evidence>
<dbReference type="PIRSF" id="PIRSF004808">
    <property type="entry name" value="LasT"/>
    <property type="match status" value="1"/>
</dbReference>
<accession>A0A4P9VT76</accession>
<comment type="subcellular location">
    <subcellularLocation>
        <location evidence="5">Cytoplasm</location>
    </subcellularLocation>
</comment>
<reference evidence="7 8" key="1">
    <citation type="submission" date="2017-04" db="EMBL/GenBank/DDBJ databases">
        <title>Draft genome sequence of Zooshikella ganghwensis VG4 isolated from Red Sea sediments.</title>
        <authorList>
            <person name="Rehman Z."/>
            <person name="Alam I."/>
            <person name="Kamau A."/>
            <person name="Bajic V."/>
            <person name="Leiknes T."/>
        </authorList>
    </citation>
    <scope>NUCLEOTIDE SEQUENCE [LARGE SCALE GENOMIC DNA]</scope>
    <source>
        <strain evidence="7 8">VG4</strain>
    </source>
</reference>